<dbReference type="PANTHER" id="PTHR34473">
    <property type="entry name" value="UPF0699 TRANSMEMBRANE PROTEIN YDBS"/>
    <property type="match status" value="1"/>
</dbReference>
<evidence type="ECO:0000313" key="3">
    <source>
        <dbReference type="EMBL" id="KRK73856.1"/>
    </source>
</evidence>
<organism evidence="3 4">
    <name type="scientific">Lacticaseibacillus nasuensis JCM 17158</name>
    <dbReference type="NCBI Taxonomy" id="1291734"/>
    <lineage>
        <taxon>Bacteria</taxon>
        <taxon>Bacillati</taxon>
        <taxon>Bacillota</taxon>
        <taxon>Bacilli</taxon>
        <taxon>Lactobacillales</taxon>
        <taxon>Lactobacillaceae</taxon>
        <taxon>Lacticaseibacillus</taxon>
    </lineage>
</organism>
<name>A0A0R1JR77_9LACO</name>
<dbReference type="PIRSF" id="PIRSF026631">
    <property type="entry name" value="UCP026631"/>
    <property type="match status" value="1"/>
</dbReference>
<keyword evidence="1" id="KW-1133">Transmembrane helix</keyword>
<dbReference type="PANTHER" id="PTHR34473:SF2">
    <property type="entry name" value="UPF0699 TRANSMEMBRANE PROTEIN YDBT"/>
    <property type="match status" value="1"/>
</dbReference>
<feature type="transmembrane region" description="Helical" evidence="1">
    <location>
        <begin position="30"/>
        <end position="51"/>
    </location>
</feature>
<feature type="domain" description="YdbS-like PH" evidence="2">
    <location>
        <begin position="55"/>
        <end position="131"/>
    </location>
</feature>
<dbReference type="AlphaFoldDB" id="A0A0R1JR77"/>
<evidence type="ECO:0000259" key="2">
    <source>
        <dbReference type="Pfam" id="PF03703"/>
    </source>
</evidence>
<keyword evidence="1" id="KW-0472">Membrane</keyword>
<keyword evidence="4" id="KW-1185">Reference proteome</keyword>
<dbReference type="PATRIC" id="fig|1291734.4.peg.1734"/>
<gene>
    <name evidence="3" type="ORF">FD02_GL001686</name>
</gene>
<sequence length="487" mass="53691">MLALVLMLIEEVKSWGWALLIMVVGLFKGGGLQALAGGLAILALCLVLVGVRYGRFTYLLDVDAVTINTGLFVRKVRHIPYAKIQTVQRQQWFFLRPFHLESVTLETSGQEGKGGEAALYAVPLSVATAIEARRHHPKPTEPTPAMASQAAPATPAGSSYRIDAHDLNVFALTSLGFIPIITGMFWLIDKFTDLAPDSWQHTIDNQMAHLAVVLLAALVVIVLVIGLAVSYLNILQRYFHFTLTRTGETLTATRGLFKTISVSVRLNRIQALRFKQSLLRQWCGLTTIQALTASNAADDEKENDLVMLPVVRTAASLATARRFVAWLPAIAPTLTMVAPTHRWYYVRNVIIGNLVWLVPGLVATGIWLPSWLGWAGLGAVLWLVFFGAQAYNAARQSGVAVAAETILCVQTGSWWARERFYVRRANIQSLTVKNSVWLAQHNLGHLEVNVRAGDSNETLTVNYLPLATITEILTWYQPTAPFLLATD</sequence>
<dbReference type="EMBL" id="AZDJ01000003">
    <property type="protein sequence ID" value="KRK73856.1"/>
    <property type="molecule type" value="Genomic_DNA"/>
</dbReference>
<dbReference type="Pfam" id="PF03703">
    <property type="entry name" value="bPH_2"/>
    <property type="match status" value="2"/>
</dbReference>
<feature type="transmembrane region" description="Helical" evidence="1">
    <location>
        <begin position="167"/>
        <end position="188"/>
    </location>
</feature>
<protein>
    <submittedName>
        <fullName evidence="3">Membrane protein</fullName>
    </submittedName>
</protein>
<feature type="transmembrane region" description="Helical" evidence="1">
    <location>
        <begin position="208"/>
        <end position="235"/>
    </location>
</feature>
<accession>A0A0R1JR77</accession>
<keyword evidence="1" id="KW-0812">Transmembrane</keyword>
<dbReference type="Proteomes" id="UP000051804">
    <property type="component" value="Unassembled WGS sequence"/>
</dbReference>
<proteinExistence type="predicted"/>
<feature type="transmembrane region" description="Helical" evidence="1">
    <location>
        <begin position="349"/>
        <end position="368"/>
    </location>
</feature>
<reference evidence="3 4" key="1">
    <citation type="journal article" date="2015" name="Genome Announc.">
        <title>Expanding the biotechnology potential of lactobacilli through comparative genomics of 213 strains and associated genera.</title>
        <authorList>
            <person name="Sun Z."/>
            <person name="Harris H.M."/>
            <person name="McCann A."/>
            <person name="Guo C."/>
            <person name="Argimon S."/>
            <person name="Zhang W."/>
            <person name="Yang X."/>
            <person name="Jeffery I.B."/>
            <person name="Cooney J.C."/>
            <person name="Kagawa T.F."/>
            <person name="Liu W."/>
            <person name="Song Y."/>
            <person name="Salvetti E."/>
            <person name="Wrobel A."/>
            <person name="Rasinkangas P."/>
            <person name="Parkhill J."/>
            <person name="Rea M.C."/>
            <person name="O'Sullivan O."/>
            <person name="Ritari J."/>
            <person name="Douillard F.P."/>
            <person name="Paul Ross R."/>
            <person name="Yang R."/>
            <person name="Briner A.E."/>
            <person name="Felis G.E."/>
            <person name="de Vos W.M."/>
            <person name="Barrangou R."/>
            <person name="Klaenhammer T.R."/>
            <person name="Caufield P.W."/>
            <person name="Cui Y."/>
            <person name="Zhang H."/>
            <person name="O'Toole P.W."/>
        </authorList>
    </citation>
    <scope>NUCLEOTIDE SEQUENCE [LARGE SCALE GENOMIC DNA]</scope>
    <source>
        <strain evidence="3 4">JCM 17158</strain>
    </source>
</reference>
<evidence type="ECO:0000256" key="1">
    <source>
        <dbReference type="SAM" id="Phobius"/>
    </source>
</evidence>
<comment type="caution">
    <text evidence="3">The sequence shown here is derived from an EMBL/GenBank/DDBJ whole genome shotgun (WGS) entry which is preliminary data.</text>
</comment>
<dbReference type="STRING" id="1291734.FD02_GL001686"/>
<dbReference type="InterPro" id="IPR005182">
    <property type="entry name" value="YdbS-like_PH"/>
</dbReference>
<dbReference type="InterPro" id="IPR014529">
    <property type="entry name" value="UCP026631"/>
</dbReference>
<evidence type="ECO:0000313" key="4">
    <source>
        <dbReference type="Proteomes" id="UP000051804"/>
    </source>
</evidence>
<feature type="domain" description="YdbS-like PH" evidence="2">
    <location>
        <begin position="238"/>
        <end position="306"/>
    </location>
</feature>
<feature type="transmembrane region" description="Helical" evidence="1">
    <location>
        <begin position="374"/>
        <end position="394"/>
    </location>
</feature>